<reference evidence="2" key="1">
    <citation type="submission" date="2020-04" db="EMBL/GenBank/DDBJ databases">
        <authorList>
            <person name="Chiriac C."/>
            <person name="Salcher M."/>
            <person name="Ghai R."/>
            <person name="Kavagutti S V."/>
        </authorList>
    </citation>
    <scope>NUCLEOTIDE SEQUENCE</scope>
</reference>
<sequence>MATINNDQTLGIGTDPLSGVNSQTQSISNGGDPNQSTVYKETDILAGADGPNGRAIPTIGTDSLFNPFYVFRYAGFSTQTSAENPATYDVSRHRFDYETAANRSNLLFKTQQEIIENPTANTILQWAYDNGSNKNGPLFPYPYQKNDFLWCKWYGKIPNNRLLTLRRYNIPVEDNLQVADKKLPLVPIAQAVTWWGDDTGNSLETDILNIAYAFNWKAETEIKAKVEDVDGNEVEASKILEAMGVNNPTLRQILQASFFQNPNNPFQASGYDETLQTYVKESWTNGAYWNRVLGPINVIDSTKIRDRGFAFTHKIKLTFDYKLRSFDNINPKIAMLDLISNFLALTYNRADFWGGSIRYFQKTGYIAIGLNNQAMEEGDYLQGLKDLLNSMGPAITQGVTDLKGFTDKLTNDLKTSADLGQTFKTLTDAFGNSPVGRDIIASRLAGLHQKPLVMRSFLDGRAVGEWHLTVGNPMNPIAVMGNLCLTGTTMSMSDELGTDGFPTGVKFVVELEHGRPRAKQDILSMFNLGGGDLTHTKLAPPASSYNSYGEYVDELLKNANNNSTDATSTANNTQGVAVDPQKAENLAKYFRASVGRAYGPGFASSGLLPAYFTELRTKD</sequence>
<organism evidence="2">
    <name type="scientific">uncultured Caudovirales phage</name>
    <dbReference type="NCBI Taxonomy" id="2100421"/>
    <lineage>
        <taxon>Viruses</taxon>
        <taxon>Duplodnaviria</taxon>
        <taxon>Heunggongvirae</taxon>
        <taxon>Uroviricota</taxon>
        <taxon>Caudoviricetes</taxon>
        <taxon>Peduoviridae</taxon>
        <taxon>Maltschvirus</taxon>
        <taxon>Maltschvirus maltsch</taxon>
    </lineage>
</organism>
<evidence type="ECO:0000256" key="1">
    <source>
        <dbReference type="SAM" id="MobiDB-lite"/>
    </source>
</evidence>
<proteinExistence type="predicted"/>
<feature type="compositionally biased region" description="Polar residues" evidence="1">
    <location>
        <begin position="19"/>
        <end position="36"/>
    </location>
</feature>
<feature type="region of interest" description="Disordered" evidence="1">
    <location>
        <begin position="1"/>
        <end position="36"/>
    </location>
</feature>
<feature type="compositionally biased region" description="Polar residues" evidence="1">
    <location>
        <begin position="1"/>
        <end position="11"/>
    </location>
</feature>
<evidence type="ECO:0000313" key="2">
    <source>
        <dbReference type="EMBL" id="CAB4159528.1"/>
    </source>
</evidence>
<gene>
    <name evidence="2" type="ORF">UFOVP699_264</name>
</gene>
<name>A0A6J5NR09_9CAUD</name>
<protein>
    <submittedName>
        <fullName evidence="2">Uncharacterized protein</fullName>
    </submittedName>
</protein>
<dbReference type="EMBL" id="LR796670">
    <property type="protein sequence ID" value="CAB4159528.1"/>
    <property type="molecule type" value="Genomic_DNA"/>
</dbReference>
<accession>A0A6J5NR09</accession>